<sequence length="45" mass="4934">MSYRSKIALVYLLGFSLDLVNRFVALRLDTPAVLALLTTPQGKPA</sequence>
<dbReference type="RefSeq" id="WP_157696376.1">
    <property type="nucleotide sequence ID" value="NZ_LT629777.1"/>
</dbReference>
<proteinExistence type="predicted"/>
<gene>
    <name evidence="1" type="ORF">SAMN05216598_2526</name>
</gene>
<dbReference type="Proteomes" id="UP000199524">
    <property type="component" value="Chromosome I"/>
</dbReference>
<name>A0A1H1UHS4_9PSED</name>
<organism evidence="1 2">
    <name type="scientific">Pseudomonas asplenii</name>
    <dbReference type="NCBI Taxonomy" id="53407"/>
    <lineage>
        <taxon>Bacteria</taxon>
        <taxon>Pseudomonadati</taxon>
        <taxon>Pseudomonadota</taxon>
        <taxon>Gammaproteobacteria</taxon>
        <taxon>Pseudomonadales</taxon>
        <taxon>Pseudomonadaceae</taxon>
        <taxon>Pseudomonas</taxon>
    </lineage>
</organism>
<reference evidence="2" key="1">
    <citation type="submission" date="2016-10" db="EMBL/GenBank/DDBJ databases">
        <authorList>
            <person name="Varghese N."/>
            <person name="Submissions S."/>
        </authorList>
    </citation>
    <scope>NUCLEOTIDE SEQUENCE [LARGE SCALE GENOMIC DNA]</scope>
    <source>
        <strain evidence="2">ATCC 23835</strain>
    </source>
</reference>
<evidence type="ECO:0008006" key="3">
    <source>
        <dbReference type="Google" id="ProtNLM"/>
    </source>
</evidence>
<dbReference type="GeneID" id="300210693"/>
<keyword evidence="2" id="KW-1185">Reference proteome</keyword>
<dbReference type="AlphaFoldDB" id="A0A1H1UHS4"/>
<evidence type="ECO:0000313" key="2">
    <source>
        <dbReference type="Proteomes" id="UP000199524"/>
    </source>
</evidence>
<dbReference type="EMBL" id="LT629777">
    <property type="protein sequence ID" value="SDS72057.1"/>
    <property type="molecule type" value="Genomic_DNA"/>
</dbReference>
<accession>A0A1H1UHS4</accession>
<protein>
    <recommendedName>
        <fullName evidence="3">MFS transporter</fullName>
    </recommendedName>
</protein>
<evidence type="ECO:0000313" key="1">
    <source>
        <dbReference type="EMBL" id="SDS72057.1"/>
    </source>
</evidence>